<name>A0ABX8SP46_9CAUD</name>
<gene>
    <name evidence="1" type="ORF">psageK4_005c</name>
</gene>
<sequence>MTEEMKEALKEYIKDNLSITVDVGYDYGYNGRRVEVTLSLEGEKFAYSSDSLPDNN</sequence>
<dbReference type="EMBL" id="MZ348426">
    <property type="protein sequence ID" value="QXV71659.1"/>
    <property type="molecule type" value="Genomic_DNA"/>
</dbReference>
<reference evidence="1 2" key="1">
    <citation type="submission" date="2021-06" db="EMBL/GenBank/DDBJ databases">
        <authorList>
            <person name="Martino G."/>
            <person name="Holtappels D."/>
            <person name="Wagemans J."/>
            <person name="Lavigne R."/>
            <person name="Turina M."/>
            <person name="Ciuffo M."/>
        </authorList>
    </citation>
    <scope>NUCLEOTIDE SEQUENCE [LARGE SCALE GENOMIC DNA]</scope>
    <source>
        <strain evidence="2">psageK4</strain>
    </source>
</reference>
<evidence type="ECO:0000313" key="2">
    <source>
        <dbReference type="Proteomes" id="UP000827203"/>
    </source>
</evidence>
<organism evidence="1 2">
    <name type="scientific">Pseudomonas phage psageK4</name>
    <dbReference type="NCBI Taxonomy" id="2859563"/>
    <lineage>
        <taxon>Viruses</taxon>
        <taxon>Duplodnaviria</taxon>
        <taxon>Heunggongvirae</taxon>
        <taxon>Uroviricota</taxon>
        <taxon>Caudoviricetes</taxon>
        <taxon>Vandenendeviridae</taxon>
        <taxon>Gorskivirinae</taxon>
        <taxon>Otagovirus</taxon>
        <taxon>Otagovirus psagek4</taxon>
    </lineage>
</organism>
<accession>A0ABX8SP46</accession>
<dbReference type="Proteomes" id="UP000827203">
    <property type="component" value="Segment"/>
</dbReference>
<proteinExistence type="predicted"/>
<keyword evidence="2" id="KW-1185">Reference proteome</keyword>
<protein>
    <submittedName>
        <fullName evidence="1">Uncharacterized protein</fullName>
    </submittedName>
</protein>
<evidence type="ECO:0000313" key="1">
    <source>
        <dbReference type="EMBL" id="QXV71659.1"/>
    </source>
</evidence>